<organism evidence="2 3">
    <name type="scientific">Eumeta variegata</name>
    <name type="common">Bagworm moth</name>
    <name type="synonym">Eumeta japonica</name>
    <dbReference type="NCBI Taxonomy" id="151549"/>
    <lineage>
        <taxon>Eukaryota</taxon>
        <taxon>Metazoa</taxon>
        <taxon>Ecdysozoa</taxon>
        <taxon>Arthropoda</taxon>
        <taxon>Hexapoda</taxon>
        <taxon>Insecta</taxon>
        <taxon>Pterygota</taxon>
        <taxon>Neoptera</taxon>
        <taxon>Endopterygota</taxon>
        <taxon>Lepidoptera</taxon>
        <taxon>Glossata</taxon>
        <taxon>Ditrysia</taxon>
        <taxon>Tineoidea</taxon>
        <taxon>Psychidae</taxon>
        <taxon>Oiketicinae</taxon>
        <taxon>Eumeta</taxon>
    </lineage>
</organism>
<dbReference type="AlphaFoldDB" id="A0A4C1UXF6"/>
<keyword evidence="3" id="KW-1185">Reference proteome</keyword>
<proteinExistence type="predicted"/>
<protein>
    <submittedName>
        <fullName evidence="2">Uncharacterized protein</fullName>
    </submittedName>
</protein>
<accession>A0A4C1UXF6</accession>
<name>A0A4C1UXF6_EUMVA</name>
<dbReference type="OrthoDB" id="6781406at2759"/>
<dbReference type="EMBL" id="BGZK01000233">
    <property type="protein sequence ID" value="GBP30444.1"/>
    <property type="molecule type" value="Genomic_DNA"/>
</dbReference>
<reference evidence="2 3" key="1">
    <citation type="journal article" date="2019" name="Commun. Biol.">
        <title>The bagworm genome reveals a unique fibroin gene that provides high tensile strength.</title>
        <authorList>
            <person name="Kono N."/>
            <person name="Nakamura H."/>
            <person name="Ohtoshi R."/>
            <person name="Tomita M."/>
            <person name="Numata K."/>
            <person name="Arakawa K."/>
        </authorList>
    </citation>
    <scope>NUCLEOTIDE SEQUENCE [LARGE SCALE GENOMIC DNA]</scope>
</reference>
<comment type="caution">
    <text evidence="2">The sequence shown here is derived from an EMBL/GenBank/DDBJ whole genome shotgun (WGS) entry which is preliminary data.</text>
</comment>
<dbReference type="Proteomes" id="UP000299102">
    <property type="component" value="Unassembled WGS sequence"/>
</dbReference>
<evidence type="ECO:0000313" key="2">
    <source>
        <dbReference type="EMBL" id="GBP30444.1"/>
    </source>
</evidence>
<evidence type="ECO:0000256" key="1">
    <source>
        <dbReference type="SAM" id="MobiDB-lite"/>
    </source>
</evidence>
<sequence>MSNNICSLSFTASGLGKNVPELEKCMSEQSIDIAHTQETYLKPSRPKSCSIAGYVKQCKITNRQDARTVVEKSEREIPTSSDRRKLPPHILKLVREKNAALRRASASLTPEYRSTARALQREKVTKAFKTERYIPIPPLKRPDNSVAIDDAKIAECLADSIKTKRFPSA</sequence>
<feature type="region of interest" description="Disordered" evidence="1">
    <location>
        <begin position="65"/>
        <end position="85"/>
    </location>
</feature>
<gene>
    <name evidence="2" type="ORF">EVAR_20897_1</name>
</gene>
<evidence type="ECO:0000313" key="3">
    <source>
        <dbReference type="Proteomes" id="UP000299102"/>
    </source>
</evidence>